<evidence type="ECO:0000313" key="8">
    <source>
        <dbReference type="EMBL" id="KAG0502570.1"/>
    </source>
</evidence>
<keyword evidence="3 5" id="KW-0862">Zinc</keyword>
<proteinExistence type="predicted"/>
<accession>A0A835VMJ8</accession>
<evidence type="ECO:0000256" key="2">
    <source>
        <dbReference type="ARBA" id="ARBA00022771"/>
    </source>
</evidence>
<dbReference type="InterPro" id="IPR036855">
    <property type="entry name" value="Znf_CCCH_sf"/>
</dbReference>
<dbReference type="Proteomes" id="UP000639772">
    <property type="component" value="Chromosome 1"/>
</dbReference>
<gene>
    <name evidence="8" type="ORF">HPP92_002642</name>
</gene>
<evidence type="ECO:0000259" key="7">
    <source>
        <dbReference type="PROSITE" id="PS50103"/>
    </source>
</evidence>
<feature type="region of interest" description="Disordered" evidence="6">
    <location>
        <begin position="1"/>
        <end position="30"/>
    </location>
</feature>
<keyword evidence="1 5" id="KW-0479">Metal-binding</keyword>
<name>A0A835VMJ8_VANPL</name>
<feature type="non-terminal residue" evidence="8">
    <location>
        <position position="127"/>
    </location>
</feature>
<dbReference type="PANTHER" id="PTHR12506">
    <property type="entry name" value="PROTEIN PHOSPHATASE RELATED"/>
    <property type="match status" value="1"/>
</dbReference>
<keyword evidence="4" id="KW-0238">DNA-binding</keyword>
<feature type="domain" description="C3H1-type" evidence="7">
    <location>
        <begin position="51"/>
        <end position="79"/>
    </location>
</feature>
<evidence type="ECO:0000256" key="1">
    <source>
        <dbReference type="ARBA" id="ARBA00022723"/>
    </source>
</evidence>
<evidence type="ECO:0000256" key="3">
    <source>
        <dbReference type="ARBA" id="ARBA00022833"/>
    </source>
</evidence>
<organism evidence="8 9">
    <name type="scientific">Vanilla planifolia</name>
    <name type="common">Vanilla</name>
    <dbReference type="NCBI Taxonomy" id="51239"/>
    <lineage>
        <taxon>Eukaryota</taxon>
        <taxon>Viridiplantae</taxon>
        <taxon>Streptophyta</taxon>
        <taxon>Embryophyta</taxon>
        <taxon>Tracheophyta</taxon>
        <taxon>Spermatophyta</taxon>
        <taxon>Magnoliopsida</taxon>
        <taxon>Liliopsida</taxon>
        <taxon>Asparagales</taxon>
        <taxon>Orchidaceae</taxon>
        <taxon>Vanilloideae</taxon>
        <taxon>Vanilleae</taxon>
        <taxon>Vanilla</taxon>
    </lineage>
</organism>
<evidence type="ECO:0000256" key="6">
    <source>
        <dbReference type="SAM" id="MobiDB-lite"/>
    </source>
</evidence>
<dbReference type="Pfam" id="PF00642">
    <property type="entry name" value="zf-CCCH"/>
    <property type="match status" value="1"/>
</dbReference>
<dbReference type="InterPro" id="IPR050974">
    <property type="entry name" value="Plant_ZF_CCCH"/>
</dbReference>
<keyword evidence="2 5" id="KW-0863">Zinc-finger</keyword>
<comment type="caution">
    <text evidence="8">The sequence shown here is derived from an EMBL/GenBank/DDBJ whole genome shotgun (WGS) entry which is preliminary data.</text>
</comment>
<dbReference type="EMBL" id="JADCNM010000001">
    <property type="protein sequence ID" value="KAG0502570.1"/>
    <property type="molecule type" value="Genomic_DNA"/>
</dbReference>
<dbReference type="GO" id="GO:0003677">
    <property type="term" value="F:DNA binding"/>
    <property type="evidence" value="ECO:0007669"/>
    <property type="project" value="UniProtKB-KW"/>
</dbReference>
<evidence type="ECO:0000313" key="9">
    <source>
        <dbReference type="Proteomes" id="UP000639772"/>
    </source>
</evidence>
<feature type="zinc finger region" description="C3H1-type" evidence="5">
    <location>
        <begin position="51"/>
        <end position="79"/>
    </location>
</feature>
<feature type="compositionally biased region" description="Polar residues" evidence="6">
    <location>
        <begin position="7"/>
        <end position="25"/>
    </location>
</feature>
<dbReference type="PANTHER" id="PTHR12506:SF50">
    <property type="entry name" value="ZINC FINGER CCCH DOMAIN-CONTAINING PROTEIN 26"/>
    <property type="match status" value="1"/>
</dbReference>
<evidence type="ECO:0000256" key="5">
    <source>
        <dbReference type="PROSITE-ProRule" id="PRU00723"/>
    </source>
</evidence>
<protein>
    <recommendedName>
        <fullName evidence="7">C3H1-type domain-containing protein</fullName>
    </recommendedName>
</protein>
<dbReference type="PROSITE" id="PS50103">
    <property type="entry name" value="ZF_C3H1"/>
    <property type="match status" value="1"/>
</dbReference>
<evidence type="ECO:0000256" key="4">
    <source>
        <dbReference type="ARBA" id="ARBA00023125"/>
    </source>
</evidence>
<dbReference type="InterPro" id="IPR000571">
    <property type="entry name" value="Znf_CCCH"/>
</dbReference>
<reference evidence="8 9" key="1">
    <citation type="journal article" date="2020" name="Nat. Food">
        <title>A phased Vanilla planifolia genome enables genetic improvement of flavour and production.</title>
        <authorList>
            <person name="Hasing T."/>
            <person name="Tang H."/>
            <person name="Brym M."/>
            <person name="Khazi F."/>
            <person name="Huang T."/>
            <person name="Chambers A.H."/>
        </authorList>
    </citation>
    <scope>NUCLEOTIDE SEQUENCE [LARGE SCALE GENOMIC DNA]</scope>
    <source>
        <tissue evidence="8">Leaf</tissue>
    </source>
</reference>
<dbReference type="SMART" id="SM00356">
    <property type="entry name" value="ZnF_C3H1"/>
    <property type="match status" value="1"/>
</dbReference>
<dbReference type="SUPFAM" id="SSF90229">
    <property type="entry name" value="CCCH zinc finger"/>
    <property type="match status" value="1"/>
</dbReference>
<dbReference type="Gene3D" id="2.30.30.1190">
    <property type="match status" value="1"/>
</dbReference>
<sequence length="127" mass="14305">MPDNREYQNNADSISSNVSAENQSLDEGMRRLKLEDSIEEVDTCSNPYPCRPGEPDCIYFLRTGSCGYGRNCRYNHPNYAAQATREKGELPERGGQPDCQEKGEEEGGNRSYQDALMILMFSSSSFK</sequence>
<feature type="compositionally biased region" description="Basic and acidic residues" evidence="6">
    <location>
        <begin position="99"/>
        <end position="108"/>
    </location>
</feature>
<dbReference type="GO" id="GO:0003729">
    <property type="term" value="F:mRNA binding"/>
    <property type="evidence" value="ECO:0007669"/>
    <property type="project" value="UniProtKB-ARBA"/>
</dbReference>
<dbReference type="GO" id="GO:0008270">
    <property type="term" value="F:zinc ion binding"/>
    <property type="evidence" value="ECO:0007669"/>
    <property type="project" value="UniProtKB-KW"/>
</dbReference>
<dbReference type="AlphaFoldDB" id="A0A835VMJ8"/>
<feature type="region of interest" description="Disordered" evidence="6">
    <location>
        <begin position="84"/>
        <end position="112"/>
    </location>
</feature>
<dbReference type="OrthoDB" id="6053at2759"/>